<feature type="transmembrane region" description="Helical" evidence="1">
    <location>
        <begin position="6"/>
        <end position="30"/>
    </location>
</feature>
<keyword evidence="1" id="KW-0812">Transmembrane</keyword>
<dbReference type="Proteomes" id="UP000276055">
    <property type="component" value="Unassembled WGS sequence"/>
</dbReference>
<accession>A0A495FL60</accession>
<comment type="caution">
    <text evidence="2">The sequence shown here is derived from an EMBL/GenBank/DDBJ whole genome shotgun (WGS) entry which is preliminary data.</text>
</comment>
<name>A0A495FL60_9MICC</name>
<proteinExistence type="predicted"/>
<gene>
    <name evidence="2" type="ORF">C8D78_0281</name>
</gene>
<dbReference type="AlphaFoldDB" id="A0A495FL60"/>
<evidence type="ECO:0000313" key="2">
    <source>
        <dbReference type="EMBL" id="RKR29963.1"/>
    </source>
</evidence>
<evidence type="ECO:0000313" key="3">
    <source>
        <dbReference type="Proteomes" id="UP000276055"/>
    </source>
</evidence>
<reference evidence="2 3" key="1">
    <citation type="submission" date="2018-10" db="EMBL/GenBank/DDBJ databases">
        <title>Genomic Encyclopedia of Type Strains, Phase IV (KMG-IV): sequencing the most valuable type-strain genomes for metagenomic binning, comparative biology and taxonomic classification.</title>
        <authorList>
            <person name="Goeker M."/>
        </authorList>
    </citation>
    <scope>NUCLEOTIDE SEQUENCE [LARGE SCALE GENOMIC DNA]</scope>
    <source>
        <strain evidence="2 3">DSM 25586</strain>
    </source>
</reference>
<dbReference type="EMBL" id="RBIR01000001">
    <property type="protein sequence ID" value="RKR29963.1"/>
    <property type="molecule type" value="Genomic_DNA"/>
</dbReference>
<keyword evidence="1" id="KW-1133">Transmembrane helix</keyword>
<sequence>MADLAVIGILMVAMGFVMWIGHVLAGMVGATDDGPEAGR</sequence>
<organism evidence="2 3">
    <name type="scientific">Arthrobacter oryzae</name>
    <dbReference type="NCBI Taxonomy" id="409290"/>
    <lineage>
        <taxon>Bacteria</taxon>
        <taxon>Bacillati</taxon>
        <taxon>Actinomycetota</taxon>
        <taxon>Actinomycetes</taxon>
        <taxon>Micrococcales</taxon>
        <taxon>Micrococcaceae</taxon>
        <taxon>Arthrobacter</taxon>
    </lineage>
</organism>
<evidence type="ECO:0000256" key="1">
    <source>
        <dbReference type="SAM" id="Phobius"/>
    </source>
</evidence>
<keyword evidence="1" id="KW-0472">Membrane</keyword>
<protein>
    <submittedName>
        <fullName evidence="2">Uncharacterized protein</fullName>
    </submittedName>
</protein>